<dbReference type="AlphaFoldDB" id="D1C6S2"/>
<dbReference type="SUPFAM" id="SSF55874">
    <property type="entry name" value="ATPase domain of HSP90 chaperone/DNA topoisomerase II/histidine kinase"/>
    <property type="match status" value="1"/>
</dbReference>
<evidence type="ECO:0000256" key="6">
    <source>
        <dbReference type="ARBA" id="ARBA00022485"/>
    </source>
</evidence>
<evidence type="ECO:0000256" key="4">
    <source>
        <dbReference type="ARBA" id="ARBA00012438"/>
    </source>
</evidence>
<dbReference type="PROSITE" id="PS50109">
    <property type="entry name" value="HIS_KIN"/>
    <property type="match status" value="1"/>
</dbReference>
<dbReference type="STRING" id="479434.Sthe_0244"/>
<dbReference type="EMBL" id="CP001823">
    <property type="protein sequence ID" value="ACZ37683.1"/>
    <property type="molecule type" value="Genomic_DNA"/>
</dbReference>
<dbReference type="Gene3D" id="3.30.565.10">
    <property type="entry name" value="Histidine kinase-like ATPase, C-terminal domain"/>
    <property type="match status" value="1"/>
</dbReference>
<evidence type="ECO:0000256" key="1">
    <source>
        <dbReference type="ARBA" id="ARBA00000085"/>
    </source>
</evidence>
<comment type="function">
    <text evidence="14">Member of the two-component regulatory system NreB/NreC involved in the control of dissimilatory nitrate/nitrite reduction in response to oxygen. NreB functions as a direct oxygen sensor histidine kinase which is autophosphorylated, in the absence of oxygen, probably at the conserved histidine residue, and transfers its phosphate group probably to a conserved aspartate residue of NreC. NreB/NreC activates the expression of the nitrate (narGHJI) and nitrite (nir) reductase operons, as well as the putative nitrate transporter gene narT.</text>
</comment>
<accession>D1C6S2</accession>
<keyword evidence="13" id="KW-0411">Iron-sulfur</keyword>
<keyword evidence="8" id="KW-0808">Transferase</keyword>
<dbReference type="PRINTS" id="PR00344">
    <property type="entry name" value="BCTRLSENSOR"/>
</dbReference>
<evidence type="ECO:0000313" key="19">
    <source>
        <dbReference type="EMBL" id="ACZ37683.1"/>
    </source>
</evidence>
<dbReference type="GO" id="GO:0016020">
    <property type="term" value="C:membrane"/>
    <property type="evidence" value="ECO:0007669"/>
    <property type="project" value="InterPro"/>
</dbReference>
<dbReference type="Gene3D" id="3.30.450.40">
    <property type="match status" value="1"/>
</dbReference>
<evidence type="ECO:0000256" key="16">
    <source>
        <dbReference type="SAM" id="MobiDB-lite"/>
    </source>
</evidence>
<dbReference type="SUPFAM" id="SSF55781">
    <property type="entry name" value="GAF domain-like"/>
    <property type="match status" value="1"/>
</dbReference>
<dbReference type="eggNOG" id="COG3850">
    <property type="taxonomic scope" value="Bacteria"/>
</dbReference>
<keyword evidence="17" id="KW-0472">Membrane</keyword>
<evidence type="ECO:0000256" key="9">
    <source>
        <dbReference type="ARBA" id="ARBA00022723"/>
    </source>
</evidence>
<feature type="region of interest" description="Disordered" evidence="16">
    <location>
        <begin position="1"/>
        <end position="25"/>
    </location>
</feature>
<keyword evidence="12" id="KW-0902">Two-component regulatory system</keyword>
<dbReference type="Pfam" id="PF07730">
    <property type="entry name" value="HisKA_3"/>
    <property type="match status" value="1"/>
</dbReference>
<reference evidence="19 20" key="2">
    <citation type="journal article" date="2010" name="Stand. Genomic Sci.">
        <title>Complete genome sequence of Desulfohalobium retbaense type strain (HR(100)).</title>
        <authorList>
            <person name="Spring S."/>
            <person name="Nolan M."/>
            <person name="Lapidus A."/>
            <person name="Glavina Del Rio T."/>
            <person name="Copeland A."/>
            <person name="Tice H."/>
            <person name="Cheng J.F."/>
            <person name="Lucas S."/>
            <person name="Land M."/>
            <person name="Chen F."/>
            <person name="Bruce D."/>
            <person name="Goodwin L."/>
            <person name="Pitluck S."/>
            <person name="Ivanova N."/>
            <person name="Mavromatis K."/>
            <person name="Mikhailova N."/>
            <person name="Pati A."/>
            <person name="Chen A."/>
            <person name="Palaniappan K."/>
            <person name="Hauser L."/>
            <person name="Chang Y.J."/>
            <person name="Jeffries C.D."/>
            <person name="Munk C."/>
            <person name="Kiss H."/>
            <person name="Chain P."/>
            <person name="Han C."/>
            <person name="Brettin T."/>
            <person name="Detter J.C."/>
            <person name="Schuler E."/>
            <person name="Goker M."/>
            <person name="Rohde M."/>
            <person name="Bristow J."/>
            <person name="Eisen J.A."/>
            <person name="Markowitz V."/>
            <person name="Hugenholtz P."/>
            <person name="Kyrpides N.C."/>
            <person name="Klenk H.P."/>
        </authorList>
    </citation>
    <scope>NUCLEOTIDE SEQUENCE [LARGE SCALE GENOMIC DNA]</scope>
    <source>
        <strain evidence="20">ATCC 49802 / DSM 20745 / S 6022</strain>
    </source>
</reference>
<keyword evidence="17" id="KW-0812">Transmembrane</keyword>
<keyword evidence="17" id="KW-1133">Transmembrane helix</keyword>
<keyword evidence="9" id="KW-0479">Metal-binding</keyword>
<evidence type="ECO:0000313" key="20">
    <source>
        <dbReference type="Proteomes" id="UP000002027"/>
    </source>
</evidence>
<evidence type="ECO:0000256" key="8">
    <source>
        <dbReference type="ARBA" id="ARBA00022679"/>
    </source>
</evidence>
<feature type="transmembrane region" description="Helical" evidence="17">
    <location>
        <begin position="83"/>
        <end position="104"/>
    </location>
</feature>
<dbReference type="InterPro" id="IPR029016">
    <property type="entry name" value="GAF-like_dom_sf"/>
</dbReference>
<reference evidence="20" key="1">
    <citation type="submission" date="2009-11" db="EMBL/GenBank/DDBJ databases">
        <title>The complete chromosome 1 of Sphaerobacter thermophilus DSM 20745.</title>
        <authorList>
            <person name="Lucas S."/>
            <person name="Copeland A."/>
            <person name="Lapidus A."/>
            <person name="Glavina del Rio T."/>
            <person name="Dalin E."/>
            <person name="Tice H."/>
            <person name="Bruce D."/>
            <person name="Goodwin L."/>
            <person name="Pitluck S."/>
            <person name="Kyrpides N."/>
            <person name="Mavromatis K."/>
            <person name="Ivanova N."/>
            <person name="Mikhailova N."/>
            <person name="LaButti K.M."/>
            <person name="Clum A."/>
            <person name="Sun H.I."/>
            <person name="Brettin T."/>
            <person name="Detter J.C."/>
            <person name="Han C."/>
            <person name="Larimer F."/>
            <person name="Land M."/>
            <person name="Hauser L."/>
            <person name="Markowitz V."/>
            <person name="Cheng J.F."/>
            <person name="Hugenholtz P."/>
            <person name="Woyke T."/>
            <person name="Wu D."/>
            <person name="Steenblock K."/>
            <person name="Schneider S."/>
            <person name="Pukall R."/>
            <person name="Goeker M."/>
            <person name="Klenk H.P."/>
            <person name="Eisen J.A."/>
        </authorList>
    </citation>
    <scope>NUCLEOTIDE SEQUENCE [LARGE SCALE GENOMIC DNA]</scope>
    <source>
        <strain evidence="20">ATCC 49802 / DSM 20745 / S 6022</strain>
    </source>
</reference>
<feature type="domain" description="Histidine kinase" evidence="18">
    <location>
        <begin position="325"/>
        <end position="442"/>
    </location>
</feature>
<dbReference type="GO" id="GO:0046872">
    <property type="term" value="F:metal ion binding"/>
    <property type="evidence" value="ECO:0007669"/>
    <property type="project" value="UniProtKB-KW"/>
</dbReference>
<evidence type="ECO:0000256" key="13">
    <source>
        <dbReference type="ARBA" id="ARBA00023014"/>
    </source>
</evidence>
<dbReference type="OrthoDB" id="9781904at2"/>
<evidence type="ECO:0000256" key="15">
    <source>
        <dbReference type="ARBA" id="ARBA00030800"/>
    </source>
</evidence>
<keyword evidence="7" id="KW-0963">Cytoplasm</keyword>
<dbReference type="KEGG" id="sti:Sthe_0244"/>
<gene>
    <name evidence="19" type="ordered locus">Sthe_0244</name>
</gene>
<proteinExistence type="predicted"/>
<dbReference type="Proteomes" id="UP000002027">
    <property type="component" value="Chromosome 1"/>
</dbReference>
<evidence type="ECO:0000256" key="17">
    <source>
        <dbReference type="SAM" id="Phobius"/>
    </source>
</evidence>
<keyword evidence="11" id="KW-0408">Iron</keyword>
<dbReference type="InterPro" id="IPR003594">
    <property type="entry name" value="HATPase_dom"/>
</dbReference>
<dbReference type="InterPro" id="IPR011712">
    <property type="entry name" value="Sig_transdc_His_kin_sub3_dim/P"/>
</dbReference>
<dbReference type="InParanoid" id="D1C6S2"/>
<evidence type="ECO:0000256" key="10">
    <source>
        <dbReference type="ARBA" id="ARBA00022777"/>
    </source>
</evidence>
<dbReference type="PANTHER" id="PTHR24421">
    <property type="entry name" value="NITRATE/NITRITE SENSOR PROTEIN NARX-RELATED"/>
    <property type="match status" value="1"/>
</dbReference>
<dbReference type="SMART" id="SM00387">
    <property type="entry name" value="HATPase_c"/>
    <property type="match status" value="1"/>
</dbReference>
<name>D1C6S2_SPHTD</name>
<protein>
    <recommendedName>
        <fullName evidence="5">Oxygen sensor histidine kinase NreB</fullName>
        <ecNumber evidence="4">2.7.13.3</ecNumber>
    </recommendedName>
    <alternativeName>
        <fullName evidence="15">Nitrogen regulation protein B</fullName>
    </alternativeName>
</protein>
<dbReference type="InterPro" id="IPR005467">
    <property type="entry name" value="His_kinase_dom"/>
</dbReference>
<comment type="subcellular location">
    <subcellularLocation>
        <location evidence="3">Cytoplasm</location>
    </subcellularLocation>
</comment>
<dbReference type="GO" id="GO:0046983">
    <property type="term" value="F:protein dimerization activity"/>
    <property type="evidence" value="ECO:0007669"/>
    <property type="project" value="InterPro"/>
</dbReference>
<evidence type="ECO:0000259" key="18">
    <source>
        <dbReference type="PROSITE" id="PS50109"/>
    </source>
</evidence>
<evidence type="ECO:0000256" key="3">
    <source>
        <dbReference type="ARBA" id="ARBA00004496"/>
    </source>
</evidence>
<dbReference type="GO" id="GO:0005737">
    <property type="term" value="C:cytoplasm"/>
    <property type="evidence" value="ECO:0007669"/>
    <property type="project" value="UniProtKB-SubCell"/>
</dbReference>
<dbReference type="EC" id="2.7.13.3" evidence="4"/>
<organism evidence="19 20">
    <name type="scientific">Sphaerobacter thermophilus (strain ATCC 49802 / DSM 20745 / KCCM 41009 / NCIMB 13125 / S 6022)</name>
    <dbReference type="NCBI Taxonomy" id="479434"/>
    <lineage>
        <taxon>Bacteria</taxon>
        <taxon>Pseudomonadati</taxon>
        <taxon>Thermomicrobiota</taxon>
        <taxon>Thermomicrobia</taxon>
        <taxon>Sphaerobacterales</taxon>
        <taxon>Sphaerobacterineae</taxon>
        <taxon>Sphaerobacteraceae</taxon>
        <taxon>Sphaerobacter</taxon>
    </lineage>
</organism>
<keyword evidence="6" id="KW-0004">4Fe-4S</keyword>
<evidence type="ECO:0000256" key="7">
    <source>
        <dbReference type="ARBA" id="ARBA00022490"/>
    </source>
</evidence>
<keyword evidence="10 19" id="KW-0418">Kinase</keyword>
<evidence type="ECO:0000256" key="2">
    <source>
        <dbReference type="ARBA" id="ARBA00001966"/>
    </source>
</evidence>
<comment type="catalytic activity">
    <reaction evidence="1">
        <text>ATP + protein L-histidine = ADP + protein N-phospho-L-histidine.</text>
        <dbReference type="EC" id="2.7.13.3"/>
    </reaction>
</comment>
<evidence type="ECO:0000256" key="5">
    <source>
        <dbReference type="ARBA" id="ARBA00017322"/>
    </source>
</evidence>
<dbReference type="InterPro" id="IPR036890">
    <property type="entry name" value="HATPase_C_sf"/>
</dbReference>
<dbReference type="InterPro" id="IPR050482">
    <property type="entry name" value="Sensor_HK_TwoCompSys"/>
</dbReference>
<dbReference type="Gene3D" id="1.20.5.1930">
    <property type="match status" value="1"/>
</dbReference>
<comment type="cofactor">
    <cofactor evidence="2">
        <name>[4Fe-4S] cluster</name>
        <dbReference type="ChEBI" id="CHEBI:49883"/>
    </cofactor>
</comment>
<dbReference type="InterPro" id="IPR004358">
    <property type="entry name" value="Sig_transdc_His_kin-like_C"/>
</dbReference>
<keyword evidence="20" id="KW-1185">Reference proteome</keyword>
<evidence type="ECO:0000256" key="11">
    <source>
        <dbReference type="ARBA" id="ARBA00023004"/>
    </source>
</evidence>
<dbReference type="HOGENOM" id="CLU_000445_20_13_0"/>
<evidence type="ECO:0000256" key="14">
    <source>
        <dbReference type="ARBA" id="ARBA00024827"/>
    </source>
</evidence>
<sequence length="456" mass="48983">MARSNTGERQGGAATARGDGPVPLEPTPPFARRLRLLKWITVVVPGVFIFVLESTRHQVVEPFLREHGATGRLPAIPLDIGNLIVGLLAFGLAFGFSHLVFGVIEHMQRRLLRRNAELAALNAVAASAGASLRVGDIVAQAEETLQRLFPADSVRIDLTEPVVAGTGDVPDDGTSLAAGEMRVPLQARGHRHGTLRLTRSRGEFSRADQRLLRAIGDTLGMAIENARLHQQVHEAAVVEERGRIAREMHDGVAQMLAYVLVKLGTVDGLLAAGAADTARAEIETMRQAAESAYTDVREQILGLRLVTDGAPGLAAWLRTYLDDFAEQTDLDVTLEIDDLPPGALPRASELQVIRIAQEALSNVRKHADARSVRVRCTVEEGDLILTVADDGRGFDPSSANRQGHHFGLLTMRERAESLGGTLQIESQPGSGTRITLRAPLPTTGVSHRVADLAAAG</sequence>
<dbReference type="GO" id="GO:0000155">
    <property type="term" value="F:phosphorelay sensor kinase activity"/>
    <property type="evidence" value="ECO:0007669"/>
    <property type="project" value="InterPro"/>
</dbReference>
<evidence type="ECO:0000256" key="12">
    <source>
        <dbReference type="ARBA" id="ARBA00023012"/>
    </source>
</evidence>
<dbReference type="GO" id="GO:0051539">
    <property type="term" value="F:4 iron, 4 sulfur cluster binding"/>
    <property type="evidence" value="ECO:0007669"/>
    <property type="project" value="UniProtKB-KW"/>
</dbReference>
<dbReference type="CDD" id="cd16917">
    <property type="entry name" value="HATPase_UhpB-NarQ-NarX-like"/>
    <property type="match status" value="1"/>
</dbReference>
<dbReference type="RefSeq" id="WP_012870731.1">
    <property type="nucleotide sequence ID" value="NC_013523.1"/>
</dbReference>
<dbReference type="Pfam" id="PF02518">
    <property type="entry name" value="HATPase_c"/>
    <property type="match status" value="1"/>
</dbReference>